<dbReference type="Pfam" id="PF13412">
    <property type="entry name" value="HTH_24"/>
    <property type="match status" value="1"/>
</dbReference>
<dbReference type="PANTHER" id="PTHR18964:SF149">
    <property type="entry name" value="BIFUNCTIONAL UDP-N-ACETYLGLUCOSAMINE 2-EPIMERASE_N-ACETYLMANNOSAMINE KINASE"/>
    <property type="match status" value="1"/>
</dbReference>
<dbReference type="Gene3D" id="1.10.10.10">
    <property type="entry name" value="Winged helix-like DNA-binding domain superfamily/Winged helix DNA-binding domain"/>
    <property type="match status" value="1"/>
</dbReference>
<organism evidence="2 3">
    <name type="scientific">Leadbetterella byssophila (strain DSM 17132 / JCM 16389 / KACC 11308 / NBRC 106382 / 4M15)</name>
    <dbReference type="NCBI Taxonomy" id="649349"/>
    <lineage>
        <taxon>Bacteria</taxon>
        <taxon>Pseudomonadati</taxon>
        <taxon>Bacteroidota</taxon>
        <taxon>Cytophagia</taxon>
        <taxon>Cytophagales</taxon>
        <taxon>Leadbetterellaceae</taxon>
        <taxon>Leadbetterella</taxon>
    </lineage>
</organism>
<reference evidence="2 3" key="2">
    <citation type="journal article" date="2011" name="Stand. Genomic Sci.">
        <title>Complete genome sequence of Leadbetterella byssophila type strain (4M15).</title>
        <authorList>
            <person name="Abt B."/>
            <person name="Teshima H."/>
            <person name="Lucas S."/>
            <person name="Lapidus A."/>
            <person name="Del Rio T.G."/>
            <person name="Nolan M."/>
            <person name="Tice H."/>
            <person name="Cheng J.F."/>
            <person name="Pitluck S."/>
            <person name="Liolios K."/>
            <person name="Pagani I."/>
            <person name="Ivanova N."/>
            <person name="Mavromatis K."/>
            <person name="Pati A."/>
            <person name="Tapia R."/>
            <person name="Han C."/>
            <person name="Goodwin L."/>
            <person name="Chen A."/>
            <person name="Palaniappan K."/>
            <person name="Land M."/>
            <person name="Hauser L."/>
            <person name="Chang Y.J."/>
            <person name="Jeffries C.D."/>
            <person name="Rohde M."/>
            <person name="Goker M."/>
            <person name="Tindall B.J."/>
            <person name="Detter J.C."/>
            <person name="Woyke T."/>
            <person name="Bristow J."/>
            <person name="Eisen J.A."/>
            <person name="Markowitz V."/>
            <person name="Hugenholtz P."/>
            <person name="Klenk H.P."/>
            <person name="Kyrpides N.C."/>
        </authorList>
    </citation>
    <scope>NUCLEOTIDE SEQUENCE [LARGE SCALE GENOMIC DNA]</scope>
    <source>
        <strain evidence="3">DSM 17132 / JCM 16389 / KACC 11308 / NBRC 106382 / 4M15</strain>
    </source>
</reference>
<name>E4RRD4_LEAB4</name>
<dbReference type="InterPro" id="IPR036388">
    <property type="entry name" value="WH-like_DNA-bd_sf"/>
</dbReference>
<dbReference type="Proteomes" id="UP000007435">
    <property type="component" value="Chromosome"/>
</dbReference>
<protein>
    <submittedName>
        <fullName evidence="2">ROK family protein</fullName>
    </submittedName>
</protein>
<keyword evidence="3" id="KW-1185">Reference proteome</keyword>
<evidence type="ECO:0000256" key="1">
    <source>
        <dbReference type="ARBA" id="ARBA00006479"/>
    </source>
</evidence>
<dbReference type="Pfam" id="PF00480">
    <property type="entry name" value="ROK"/>
    <property type="match status" value="1"/>
</dbReference>
<dbReference type="Gene3D" id="3.30.420.40">
    <property type="match status" value="2"/>
</dbReference>
<dbReference type="SUPFAM" id="SSF46785">
    <property type="entry name" value="Winged helix' DNA-binding domain"/>
    <property type="match status" value="1"/>
</dbReference>
<reference key="1">
    <citation type="submission" date="2010-11" db="EMBL/GenBank/DDBJ databases">
        <title>The complete genome of Leadbetterella byssophila DSM 17132.</title>
        <authorList>
            <consortium name="US DOE Joint Genome Institute (JGI-PGF)"/>
            <person name="Lucas S."/>
            <person name="Copeland A."/>
            <person name="Lapidus A."/>
            <person name="Glavina del Rio T."/>
            <person name="Dalin E."/>
            <person name="Tice H."/>
            <person name="Bruce D."/>
            <person name="Goodwin L."/>
            <person name="Pitluck S."/>
            <person name="Kyrpides N."/>
            <person name="Mavromatis K."/>
            <person name="Ivanova N."/>
            <person name="Teshima H."/>
            <person name="Brettin T."/>
            <person name="Detter J.C."/>
            <person name="Han C."/>
            <person name="Tapia R."/>
            <person name="Land M."/>
            <person name="Hauser L."/>
            <person name="Markowitz V."/>
            <person name="Cheng J.-F."/>
            <person name="Hugenholtz P."/>
            <person name="Woyke T."/>
            <person name="Wu D."/>
            <person name="Tindall B."/>
            <person name="Pomrenke H.G."/>
            <person name="Brambilla E."/>
            <person name="Klenk H.-P."/>
            <person name="Eisen J.A."/>
        </authorList>
    </citation>
    <scope>NUCLEOTIDE SEQUENCE [LARGE SCALE GENOMIC DNA]</scope>
    <source>
        <strain>DSM 17132</strain>
    </source>
</reference>
<proteinExistence type="inferred from homology"/>
<dbReference type="AlphaFoldDB" id="E4RRD4"/>
<evidence type="ECO:0000313" key="3">
    <source>
        <dbReference type="Proteomes" id="UP000007435"/>
    </source>
</evidence>
<gene>
    <name evidence="2" type="ordered locus">Lbys_2805</name>
</gene>
<comment type="similarity">
    <text evidence="1">Belongs to the ROK (NagC/XylR) family.</text>
</comment>
<dbReference type="RefSeq" id="WP_013409499.1">
    <property type="nucleotide sequence ID" value="NC_014655.1"/>
</dbReference>
<dbReference type="STRING" id="649349.Lbys_2805"/>
<evidence type="ECO:0000313" key="2">
    <source>
        <dbReference type="EMBL" id="ADQ18467.1"/>
    </source>
</evidence>
<dbReference type="SUPFAM" id="SSF53067">
    <property type="entry name" value="Actin-like ATPase domain"/>
    <property type="match status" value="1"/>
</dbReference>
<dbReference type="CDD" id="cd00090">
    <property type="entry name" value="HTH_ARSR"/>
    <property type="match status" value="1"/>
</dbReference>
<dbReference type="HOGENOM" id="CLU_036604_13_1_10"/>
<dbReference type="InterPro" id="IPR043129">
    <property type="entry name" value="ATPase_NBD"/>
</dbReference>
<dbReference type="GO" id="GO:0006355">
    <property type="term" value="P:regulation of DNA-templated transcription"/>
    <property type="evidence" value="ECO:0007669"/>
    <property type="project" value="UniProtKB-ARBA"/>
</dbReference>
<dbReference type="InterPro" id="IPR011991">
    <property type="entry name" value="ArsR-like_HTH"/>
</dbReference>
<dbReference type="PANTHER" id="PTHR18964">
    <property type="entry name" value="ROK (REPRESSOR, ORF, KINASE) FAMILY"/>
    <property type="match status" value="1"/>
</dbReference>
<dbReference type="EMBL" id="CP002305">
    <property type="protein sequence ID" value="ADQ18467.1"/>
    <property type="molecule type" value="Genomic_DNA"/>
</dbReference>
<dbReference type="InterPro" id="IPR036390">
    <property type="entry name" value="WH_DNA-bd_sf"/>
</dbReference>
<dbReference type="InterPro" id="IPR049874">
    <property type="entry name" value="ROK_cs"/>
</dbReference>
<dbReference type="KEGG" id="lby:Lbys_2805"/>
<sequence>MPTIADKRAGETKESAVESKKIKHKKNILKYLYFEKKKSIAELSEALFISIPTLTSHVEELLEEKWLIGEEVDTKKQGRNPTIYSLDPRYKHVLVVDVTTHDTRAVLLNFRNEIIEEQIFELGVTNDQGFRSQILEIINDCLYRYSERNVEVVAVGLTFPGLINKQTGQNRTYVGLNSENTTLSEVISSQWNVPVYVLNDSKATVFGESVFGVGKDEQHVLSINVDWGVGLAVVINGQIFNGASGFAGELGHVQVNPEGELCSCGKIGCLDTVASASSLLNKVKKGLSNGVVSSLSKYRDKPEEITLEKVIDAAANGDGFSIDTLYNIGLELGKGLSVAVHLFNPQIIVIDGVLSKAGNLIVNPVEFAINRYCLPDFKEGLMIKVTELGDTAKILGMNAFVAKRLFKNE</sequence>
<accession>E4RRD4</accession>
<dbReference type="PROSITE" id="PS01125">
    <property type="entry name" value="ROK"/>
    <property type="match status" value="1"/>
</dbReference>
<dbReference type="OrthoDB" id="9810372at2"/>
<dbReference type="eggNOG" id="COG1940">
    <property type="taxonomic scope" value="Bacteria"/>
</dbReference>
<dbReference type="InterPro" id="IPR000600">
    <property type="entry name" value="ROK"/>
</dbReference>